<dbReference type="EMBL" id="BARU01037982">
    <property type="protein sequence ID" value="GAH79596.1"/>
    <property type="molecule type" value="Genomic_DNA"/>
</dbReference>
<gene>
    <name evidence="1" type="ORF">S03H2_59094</name>
</gene>
<sequence length="65" mass="7427">MGHSVAHVPMGQANKMGKQSYKDVLIYPSGNHPFAEDVAVPHYCDWRADMLIAFKESWVFNDIFK</sequence>
<evidence type="ECO:0000313" key="1">
    <source>
        <dbReference type="EMBL" id="GAH79596.1"/>
    </source>
</evidence>
<feature type="non-terminal residue" evidence="1">
    <location>
        <position position="65"/>
    </location>
</feature>
<comment type="caution">
    <text evidence="1">The sequence shown here is derived from an EMBL/GenBank/DDBJ whole genome shotgun (WGS) entry which is preliminary data.</text>
</comment>
<proteinExistence type="predicted"/>
<name>X1IB18_9ZZZZ</name>
<accession>X1IB18</accession>
<protein>
    <submittedName>
        <fullName evidence="1">Uncharacterized protein</fullName>
    </submittedName>
</protein>
<reference evidence="1" key="1">
    <citation type="journal article" date="2014" name="Front. Microbiol.">
        <title>High frequency of phylogenetically diverse reductive dehalogenase-homologous genes in deep subseafloor sedimentary metagenomes.</title>
        <authorList>
            <person name="Kawai M."/>
            <person name="Futagami T."/>
            <person name="Toyoda A."/>
            <person name="Takaki Y."/>
            <person name="Nishi S."/>
            <person name="Hori S."/>
            <person name="Arai W."/>
            <person name="Tsubouchi T."/>
            <person name="Morono Y."/>
            <person name="Uchiyama I."/>
            <person name="Ito T."/>
            <person name="Fujiyama A."/>
            <person name="Inagaki F."/>
            <person name="Takami H."/>
        </authorList>
    </citation>
    <scope>NUCLEOTIDE SEQUENCE</scope>
    <source>
        <strain evidence="1">Expedition CK06-06</strain>
    </source>
</reference>
<organism evidence="1">
    <name type="scientific">marine sediment metagenome</name>
    <dbReference type="NCBI Taxonomy" id="412755"/>
    <lineage>
        <taxon>unclassified sequences</taxon>
        <taxon>metagenomes</taxon>
        <taxon>ecological metagenomes</taxon>
    </lineage>
</organism>
<dbReference type="AlphaFoldDB" id="X1IB18"/>